<reference evidence="2 3" key="1">
    <citation type="submission" date="2021-09" db="EMBL/GenBank/DDBJ databases">
        <title>Genomic insights and catalytic innovation underlie evolution of tropane alkaloids biosynthesis.</title>
        <authorList>
            <person name="Wang Y.-J."/>
            <person name="Tian T."/>
            <person name="Huang J.-P."/>
            <person name="Huang S.-X."/>
        </authorList>
    </citation>
    <scope>NUCLEOTIDE SEQUENCE [LARGE SCALE GENOMIC DNA]</scope>
    <source>
        <strain evidence="2">KIB-2018</strain>
        <tissue evidence="2">Leaf</tissue>
    </source>
</reference>
<dbReference type="EMBL" id="JAIWQS010000011">
    <property type="protein sequence ID" value="KAJ8750920.1"/>
    <property type="molecule type" value="Genomic_DNA"/>
</dbReference>
<feature type="region of interest" description="Disordered" evidence="1">
    <location>
        <begin position="1"/>
        <end position="87"/>
    </location>
</feature>
<feature type="compositionally biased region" description="Polar residues" evidence="1">
    <location>
        <begin position="141"/>
        <end position="153"/>
    </location>
</feature>
<keyword evidence="3" id="KW-1185">Reference proteome</keyword>
<organism evidence="2 3">
    <name type="scientific">Erythroxylum novogranatense</name>
    <dbReference type="NCBI Taxonomy" id="1862640"/>
    <lineage>
        <taxon>Eukaryota</taxon>
        <taxon>Viridiplantae</taxon>
        <taxon>Streptophyta</taxon>
        <taxon>Embryophyta</taxon>
        <taxon>Tracheophyta</taxon>
        <taxon>Spermatophyta</taxon>
        <taxon>Magnoliopsida</taxon>
        <taxon>eudicotyledons</taxon>
        <taxon>Gunneridae</taxon>
        <taxon>Pentapetalae</taxon>
        <taxon>rosids</taxon>
        <taxon>fabids</taxon>
        <taxon>Malpighiales</taxon>
        <taxon>Erythroxylaceae</taxon>
        <taxon>Erythroxylum</taxon>
    </lineage>
</organism>
<accession>A0AAV8SFV6</accession>
<feature type="compositionally biased region" description="Low complexity" evidence="1">
    <location>
        <begin position="53"/>
        <end position="69"/>
    </location>
</feature>
<proteinExistence type="predicted"/>
<sequence length="337" mass="35917">MCSQRPRSTDQQPLADGTTHEDATSNVAAIDAGVPTGPSVENPTVGFGYGPWVQVQRRPRPSLQRLQQVSSPTTSRKSPAGRPLTSPPKISAIYAALADAGEQATSSVAHAQAPLANPFQGLGKNMAQHASSGVLQAQITGFSLPSNGPQQPSRRGPKGKKGPTMPSIHGESSGTKPIPSPNPLAIPSVQLQPTYINKNIAIIIPSHTEMLCDQQVLADRKEAVEERLQLMEGVEASGLVDPVSTTPAPPMPAPPDPGAALNSSEVLPAPGGQEDQITNLNIFILEQRNKRSLTEGKEKRGKKRNKLKDTLKISLHHHHHLGTTVITPWSLELLHKD</sequence>
<feature type="compositionally biased region" description="Polar residues" evidence="1">
    <location>
        <begin position="1"/>
        <end position="12"/>
    </location>
</feature>
<comment type="caution">
    <text evidence="2">The sequence shown here is derived from an EMBL/GenBank/DDBJ whole genome shotgun (WGS) entry which is preliminary data.</text>
</comment>
<dbReference type="Proteomes" id="UP001159364">
    <property type="component" value="Linkage Group LG11"/>
</dbReference>
<dbReference type="AlphaFoldDB" id="A0AAV8SFV6"/>
<evidence type="ECO:0000313" key="3">
    <source>
        <dbReference type="Proteomes" id="UP001159364"/>
    </source>
</evidence>
<evidence type="ECO:0000256" key="1">
    <source>
        <dbReference type="SAM" id="MobiDB-lite"/>
    </source>
</evidence>
<name>A0AAV8SFV6_9ROSI</name>
<evidence type="ECO:0000313" key="2">
    <source>
        <dbReference type="EMBL" id="KAJ8750920.1"/>
    </source>
</evidence>
<protein>
    <submittedName>
        <fullName evidence="2">Uncharacterized protein</fullName>
    </submittedName>
</protein>
<gene>
    <name evidence="2" type="ORF">K2173_016101</name>
</gene>
<feature type="region of interest" description="Disordered" evidence="1">
    <location>
        <begin position="141"/>
        <end position="185"/>
    </location>
</feature>